<comment type="caution">
    <text evidence="1">The sequence shown here is derived from an EMBL/GenBank/DDBJ whole genome shotgun (WGS) entry which is preliminary data.</text>
</comment>
<proteinExistence type="predicted"/>
<evidence type="ECO:0000313" key="2">
    <source>
        <dbReference type="Proteomes" id="UP000054653"/>
    </source>
</evidence>
<dbReference type="AlphaFoldDB" id="A0A0V1AIX4"/>
<dbReference type="Proteomes" id="UP000054653">
    <property type="component" value="Unassembled WGS sequence"/>
</dbReference>
<reference evidence="1 2" key="1">
    <citation type="submission" date="2015-01" db="EMBL/GenBank/DDBJ databases">
        <title>Evolution of Trichinella species and genotypes.</title>
        <authorList>
            <person name="Korhonen P.K."/>
            <person name="Edoardo P."/>
            <person name="Giuseppe L.R."/>
            <person name="Gasser R.B."/>
        </authorList>
    </citation>
    <scope>NUCLEOTIDE SEQUENCE [LARGE SCALE GENOMIC DNA]</scope>
    <source>
        <strain evidence="1">ISS120</strain>
    </source>
</reference>
<protein>
    <submittedName>
        <fullName evidence="1">Uncharacterized protein</fullName>
    </submittedName>
</protein>
<gene>
    <name evidence="1" type="ORF">T03_10566</name>
</gene>
<dbReference type="EMBL" id="JYDI01003022">
    <property type="protein sequence ID" value="KRY24522.1"/>
    <property type="molecule type" value="Genomic_DNA"/>
</dbReference>
<sequence length="55" mass="6066">MNHFISLAESSMIAQNYVVFAKTASVCVIFFGSLQCTPPVLVFSHNVIQTLLYGQ</sequence>
<name>A0A0V1AIX4_TRIBR</name>
<accession>A0A0V1AIX4</accession>
<evidence type="ECO:0000313" key="1">
    <source>
        <dbReference type="EMBL" id="KRY24522.1"/>
    </source>
</evidence>
<keyword evidence="2" id="KW-1185">Reference proteome</keyword>
<organism evidence="1 2">
    <name type="scientific">Trichinella britovi</name>
    <name type="common">Parasitic roundworm</name>
    <dbReference type="NCBI Taxonomy" id="45882"/>
    <lineage>
        <taxon>Eukaryota</taxon>
        <taxon>Metazoa</taxon>
        <taxon>Ecdysozoa</taxon>
        <taxon>Nematoda</taxon>
        <taxon>Enoplea</taxon>
        <taxon>Dorylaimia</taxon>
        <taxon>Trichinellida</taxon>
        <taxon>Trichinellidae</taxon>
        <taxon>Trichinella</taxon>
    </lineage>
</organism>